<dbReference type="SUPFAM" id="SSF140376">
    <property type="entry name" value="ChaB-like"/>
    <property type="match status" value="1"/>
</dbReference>
<dbReference type="KEGG" id="mou:OU421_05580"/>
<dbReference type="RefSeq" id="WP_268187620.1">
    <property type="nucleotide sequence ID" value="NZ_CP113361.1"/>
</dbReference>
<evidence type="ECO:0000313" key="1">
    <source>
        <dbReference type="EMBL" id="WAI02342.1"/>
    </source>
</evidence>
<organism evidence="1 2">
    <name type="scientific">Methanogenium organophilum</name>
    <dbReference type="NCBI Taxonomy" id="2199"/>
    <lineage>
        <taxon>Archaea</taxon>
        <taxon>Methanobacteriati</taxon>
        <taxon>Methanobacteriota</taxon>
        <taxon>Stenosarchaea group</taxon>
        <taxon>Methanomicrobia</taxon>
        <taxon>Methanomicrobiales</taxon>
        <taxon>Methanomicrobiaceae</taxon>
        <taxon>Methanogenium</taxon>
    </lineage>
</organism>
<dbReference type="InterPro" id="IPR037205">
    <property type="entry name" value="ChaB_sf"/>
</dbReference>
<dbReference type="Pfam" id="PF06150">
    <property type="entry name" value="ChaB"/>
    <property type="match status" value="1"/>
</dbReference>
<name>A0A9X9S5Z7_METOG</name>
<gene>
    <name evidence="1" type="ORF">OU421_05580</name>
</gene>
<dbReference type="GeneID" id="76834552"/>
<reference evidence="1" key="1">
    <citation type="submission" date="2022-11" db="EMBL/GenBank/DDBJ databases">
        <title>Complete genome sequence of Methanogenium organophilum DSM 3596.</title>
        <authorList>
            <person name="Chen S.-C."/>
            <person name="Lai S.-J."/>
            <person name="You Y.-T."/>
        </authorList>
    </citation>
    <scope>NUCLEOTIDE SEQUENCE</scope>
    <source>
        <strain evidence="1">DSM 3596</strain>
    </source>
</reference>
<keyword evidence="2" id="KW-1185">Reference proteome</keyword>
<proteinExistence type="predicted"/>
<protein>
    <submittedName>
        <fullName evidence="1">ChaB family protein</fullName>
    </submittedName>
</protein>
<dbReference type="EMBL" id="CP113361">
    <property type="protein sequence ID" value="WAI02342.1"/>
    <property type="molecule type" value="Genomic_DNA"/>
</dbReference>
<sequence>MPYKKTKELPGQVRSHLPAHAQEIYLAAFNSAWLSYEDPEKRHGNETREETAHRVAWAAVKTHYRKNPQTGEWEEKIPKQMN</sequence>
<dbReference type="Proteomes" id="UP001163096">
    <property type="component" value="Chromosome"/>
</dbReference>
<evidence type="ECO:0000313" key="2">
    <source>
        <dbReference type="Proteomes" id="UP001163096"/>
    </source>
</evidence>
<dbReference type="AlphaFoldDB" id="A0A9X9S5Z7"/>
<dbReference type="Gene3D" id="1.10.1740.70">
    <property type="entry name" value="ChaB"/>
    <property type="match status" value="1"/>
</dbReference>
<accession>A0A9X9S5Z7</accession>
<dbReference type="InterPro" id="IPR009317">
    <property type="entry name" value="ChaB"/>
</dbReference>